<evidence type="ECO:0000256" key="1">
    <source>
        <dbReference type="ARBA" id="ARBA00007039"/>
    </source>
</evidence>
<dbReference type="InterPro" id="IPR029045">
    <property type="entry name" value="ClpP/crotonase-like_dom_sf"/>
</dbReference>
<dbReference type="GO" id="GO:0004252">
    <property type="term" value="F:serine-type endopeptidase activity"/>
    <property type="evidence" value="ECO:0007669"/>
    <property type="project" value="UniProtKB-UniRule"/>
</dbReference>
<dbReference type="AlphaFoldDB" id="A0A2J6WVX7"/>
<proteinExistence type="inferred from homology"/>
<dbReference type="NCBIfam" id="NF009205">
    <property type="entry name" value="PRK12553.1"/>
    <property type="match status" value="1"/>
</dbReference>
<dbReference type="EC" id="3.4.21.92" evidence="7"/>
<dbReference type="GO" id="GO:0004176">
    <property type="term" value="F:ATP-dependent peptidase activity"/>
    <property type="evidence" value="ECO:0007669"/>
    <property type="project" value="InterPro"/>
</dbReference>
<dbReference type="Gene3D" id="3.90.226.10">
    <property type="entry name" value="2-enoyl-CoA Hydratase, Chain A, domain 1"/>
    <property type="match status" value="1"/>
</dbReference>
<keyword evidence="3 7" id="KW-0645">Protease</keyword>
<keyword evidence="4 7" id="KW-0378">Hydrolase</keyword>
<evidence type="ECO:0000313" key="9">
    <source>
        <dbReference type="EMBL" id="PMP75120.1"/>
    </source>
</evidence>
<dbReference type="Proteomes" id="UP000243376">
    <property type="component" value="Unassembled WGS sequence"/>
</dbReference>
<comment type="caution">
    <text evidence="9">The sequence shown here is derived from an EMBL/GenBank/DDBJ whole genome shotgun (WGS) entry which is preliminary data.</text>
</comment>
<comment type="subunit">
    <text evidence="7">Fourteen ClpP subunits assemble into 2 heptameric rings which stack back to back to give a disk-like structure with a central cavity, resembling the structure of eukaryotic proteasomes.</text>
</comment>
<dbReference type="Pfam" id="PF00574">
    <property type="entry name" value="CLP_protease"/>
    <property type="match status" value="1"/>
</dbReference>
<dbReference type="EMBL" id="PNIQ01000957">
    <property type="protein sequence ID" value="PMP75120.1"/>
    <property type="molecule type" value="Genomic_DNA"/>
</dbReference>
<evidence type="ECO:0000256" key="4">
    <source>
        <dbReference type="ARBA" id="ARBA00022801"/>
    </source>
</evidence>
<dbReference type="SUPFAM" id="SSF52096">
    <property type="entry name" value="ClpP/crotonase"/>
    <property type="match status" value="1"/>
</dbReference>
<comment type="function">
    <text evidence="7">Cleaves peptides in various proteins in a process that requires ATP hydrolysis. Has a chymotrypsin-like activity. Plays a major role in the degradation of misfolded proteins.</text>
</comment>
<evidence type="ECO:0000313" key="10">
    <source>
        <dbReference type="Proteomes" id="UP000243376"/>
    </source>
</evidence>
<comment type="similarity">
    <text evidence="1 7 8">Belongs to the peptidase S14 family.</text>
</comment>
<comment type="catalytic activity">
    <reaction evidence="6 7">
        <text>Hydrolysis of proteins to small peptides in the presence of ATP and magnesium. alpha-casein is the usual test substrate. In the absence of ATP, only oligopeptides shorter than five residues are hydrolyzed (such as succinyl-Leu-Tyr-|-NHMec, and Leu-Tyr-Leu-|-Tyr-Trp, in which cleavage of the -Tyr-|-Leu- and -Tyr-|-Trp bonds also occurs).</text>
        <dbReference type="EC" id="3.4.21.92"/>
    </reaction>
</comment>
<evidence type="ECO:0000256" key="7">
    <source>
        <dbReference type="HAMAP-Rule" id="MF_00444"/>
    </source>
</evidence>
<keyword evidence="5 7" id="KW-0720">Serine protease</keyword>
<evidence type="ECO:0000256" key="2">
    <source>
        <dbReference type="ARBA" id="ARBA00022490"/>
    </source>
</evidence>
<sequence length="221" mass="24876">MHWSTRYSHEWRSMPSPEWLSQRPELLIPMVVESTSRGERAFDIYSRLLKERIVILGTPIDDQIANLIVAQLLFLESEDPDRDIWLYINSPGGSVTAGLGIYDTMHHIRPDVATVCVGMAGSMATPILAGGAKGKRYSLPHSTIHMHPAGGGARGYAPDVEIMARELLRLQQLVRELLAKDTGQPIERIAKDFDRDLFMTPEQAKEYGIIDEILIREDVKK</sequence>
<gene>
    <name evidence="7" type="primary">clpP</name>
    <name evidence="9" type="ORF">C0184_14255</name>
</gene>
<dbReference type="InterPro" id="IPR001907">
    <property type="entry name" value="ClpP"/>
</dbReference>
<dbReference type="GO" id="GO:0009368">
    <property type="term" value="C:endopeptidase Clp complex"/>
    <property type="evidence" value="ECO:0007669"/>
    <property type="project" value="TreeGrafter"/>
</dbReference>
<dbReference type="PRINTS" id="PR00127">
    <property type="entry name" value="CLPPROTEASEP"/>
</dbReference>
<dbReference type="GO" id="GO:0005737">
    <property type="term" value="C:cytoplasm"/>
    <property type="evidence" value="ECO:0007669"/>
    <property type="project" value="UniProtKB-SubCell"/>
</dbReference>
<dbReference type="GO" id="GO:0006515">
    <property type="term" value="P:protein quality control for misfolded or incompletely synthesized proteins"/>
    <property type="evidence" value="ECO:0007669"/>
    <property type="project" value="TreeGrafter"/>
</dbReference>
<evidence type="ECO:0000256" key="3">
    <source>
        <dbReference type="ARBA" id="ARBA00022670"/>
    </source>
</evidence>
<protein>
    <recommendedName>
        <fullName evidence="7 8">ATP-dependent Clp protease proteolytic subunit</fullName>
        <ecNumber evidence="7">3.4.21.92</ecNumber>
    </recommendedName>
    <alternativeName>
        <fullName evidence="7">Endopeptidase Clp</fullName>
    </alternativeName>
</protein>
<dbReference type="NCBIfam" id="NF001368">
    <property type="entry name" value="PRK00277.1"/>
    <property type="match status" value="1"/>
</dbReference>
<dbReference type="PANTHER" id="PTHR10381:SF70">
    <property type="entry name" value="ATP-DEPENDENT CLP PROTEASE PROTEOLYTIC SUBUNIT"/>
    <property type="match status" value="1"/>
</dbReference>
<keyword evidence="2 7" id="KW-0963">Cytoplasm</keyword>
<evidence type="ECO:0000256" key="6">
    <source>
        <dbReference type="ARBA" id="ARBA00034021"/>
    </source>
</evidence>
<dbReference type="HAMAP" id="MF_00444">
    <property type="entry name" value="ClpP"/>
    <property type="match status" value="1"/>
</dbReference>
<evidence type="ECO:0000256" key="8">
    <source>
        <dbReference type="RuleBase" id="RU003567"/>
    </source>
</evidence>
<feature type="active site" description="Nucleophile" evidence="7">
    <location>
        <position position="122"/>
    </location>
</feature>
<dbReference type="GO" id="GO:0051117">
    <property type="term" value="F:ATPase binding"/>
    <property type="evidence" value="ECO:0007669"/>
    <property type="project" value="TreeGrafter"/>
</dbReference>
<dbReference type="InterPro" id="IPR023562">
    <property type="entry name" value="ClpP/TepA"/>
</dbReference>
<dbReference type="CDD" id="cd07017">
    <property type="entry name" value="S14_ClpP_2"/>
    <property type="match status" value="1"/>
</dbReference>
<organism evidence="9 10">
    <name type="scientific">Chloroflexus aggregans</name>
    <dbReference type="NCBI Taxonomy" id="152260"/>
    <lineage>
        <taxon>Bacteria</taxon>
        <taxon>Bacillati</taxon>
        <taxon>Chloroflexota</taxon>
        <taxon>Chloroflexia</taxon>
        <taxon>Chloroflexales</taxon>
        <taxon>Chloroflexineae</taxon>
        <taxon>Chloroflexaceae</taxon>
        <taxon>Chloroflexus</taxon>
    </lineage>
</organism>
<dbReference type="PANTHER" id="PTHR10381">
    <property type="entry name" value="ATP-DEPENDENT CLP PROTEASE PROTEOLYTIC SUBUNIT"/>
    <property type="match status" value="1"/>
</dbReference>
<comment type="subcellular location">
    <subcellularLocation>
        <location evidence="7">Cytoplasm</location>
    </subcellularLocation>
</comment>
<evidence type="ECO:0000256" key="5">
    <source>
        <dbReference type="ARBA" id="ARBA00022825"/>
    </source>
</evidence>
<dbReference type="FunFam" id="3.90.226.10:FF:000001">
    <property type="entry name" value="ATP-dependent Clp protease proteolytic subunit"/>
    <property type="match status" value="1"/>
</dbReference>
<name>A0A2J6WVX7_9CHLR</name>
<accession>A0A2J6WVX7</accession>
<feature type="active site" evidence="7">
    <location>
        <position position="147"/>
    </location>
</feature>
<reference evidence="9 10" key="1">
    <citation type="submission" date="2018-01" db="EMBL/GenBank/DDBJ databases">
        <title>Metagenomic assembled genomes from two thermal pools in the Uzon Caldera, Kamchatka, Russia.</title>
        <authorList>
            <person name="Wilkins L."/>
            <person name="Ettinger C."/>
        </authorList>
    </citation>
    <scope>NUCLEOTIDE SEQUENCE [LARGE SCALE GENOMIC DNA]</scope>
    <source>
        <strain evidence="9">ZAV-02</strain>
    </source>
</reference>